<dbReference type="Proteomes" id="UP000501253">
    <property type="component" value="Chromosome"/>
</dbReference>
<sequence length="344" mass="39919">MLKETLETVVERVKKYRSFYEQNEMAVRDQIVNPILRALGWNPENPEEVQPNISTEEGVPDYSLIKDGNKVLFIEAKKLSVDIEQKDVIRQLAKYCFGEGMKYGVLTNGAIWILFRAFQEGTTMSERIAWKTDIESDELTASIRKLGTISKDNIDNIERLLKKLQILDEIWQSLVDEPEEIIKGLIPVFEKLIKEGYPDYEFEPMEIEDFLKERIKELITPTEEAGEYVPLPEPPPWEGGRPRKMKIGSDIFEIRNSYEILTNTAEWLIRKGKLKRSDCPIPIGRKRHLINTEPKHRYGDSFRAPKRLSNGLYIEVHYSTAGCINNARRLLEKFGFKGDMLEVH</sequence>
<evidence type="ECO:0000259" key="1">
    <source>
        <dbReference type="Pfam" id="PF13588"/>
    </source>
</evidence>
<accession>A0A6H1WTU6</accession>
<evidence type="ECO:0000313" key="2">
    <source>
        <dbReference type="EMBL" id="QJA06608.1"/>
    </source>
</evidence>
<dbReference type="KEGG" id="tmai:FVE67_07275"/>
<dbReference type="EMBL" id="CP042909">
    <property type="protein sequence ID" value="QJA06608.1"/>
    <property type="molecule type" value="Genomic_DNA"/>
</dbReference>
<dbReference type="AlphaFoldDB" id="A0A6H1WTU6"/>
<keyword evidence="3" id="KW-1185">Reference proteome</keyword>
<organism evidence="2 3">
    <name type="scientific">Thermosulfurimonas marina</name>
    <dbReference type="NCBI Taxonomy" id="2047767"/>
    <lineage>
        <taxon>Bacteria</taxon>
        <taxon>Pseudomonadati</taxon>
        <taxon>Thermodesulfobacteriota</taxon>
        <taxon>Thermodesulfobacteria</taxon>
        <taxon>Thermodesulfobacteriales</taxon>
        <taxon>Thermodesulfobacteriaceae</taxon>
        <taxon>Thermosulfurimonas</taxon>
    </lineage>
</organism>
<protein>
    <recommendedName>
        <fullName evidence="1">Type I restriction enzyme R protein N-terminal domain-containing protein</fullName>
    </recommendedName>
</protein>
<dbReference type="Pfam" id="PF13588">
    <property type="entry name" value="HSDR_N_2"/>
    <property type="match status" value="1"/>
</dbReference>
<feature type="domain" description="Type I restriction enzyme R protein N-terminal" evidence="1">
    <location>
        <begin position="26"/>
        <end position="117"/>
    </location>
</feature>
<reference evidence="2 3" key="1">
    <citation type="submission" date="2019-08" db="EMBL/GenBank/DDBJ databases">
        <title>Complete genome sequence of Thermosulfurimonas marina SU872T, an anaerobic thermophilic chemolithoautotrophic bacterium isolated from a shallow marine hydrothermal vent.</title>
        <authorList>
            <person name="Allioux M."/>
            <person name="Jebbar M."/>
            <person name="Slobodkina G."/>
            <person name="Slobodkin A."/>
            <person name="Moalic Y."/>
            <person name="Frolova A."/>
            <person name="Shao Z."/>
            <person name="Alain K."/>
        </authorList>
    </citation>
    <scope>NUCLEOTIDE SEQUENCE [LARGE SCALE GENOMIC DNA]</scope>
    <source>
        <strain evidence="2 3">SU872</strain>
    </source>
</reference>
<dbReference type="RefSeq" id="WP_168719962.1">
    <property type="nucleotide sequence ID" value="NZ_CP042909.1"/>
</dbReference>
<evidence type="ECO:0000313" key="3">
    <source>
        <dbReference type="Proteomes" id="UP000501253"/>
    </source>
</evidence>
<gene>
    <name evidence="2" type="ORF">FVE67_07275</name>
</gene>
<dbReference type="InterPro" id="IPR029464">
    <property type="entry name" value="HSDR_N"/>
</dbReference>
<proteinExistence type="predicted"/>
<name>A0A6H1WTU6_9BACT</name>